<name>A0A060NNZ9_9BURK</name>
<reference evidence="5 6" key="1">
    <citation type="journal article" date="2014" name="Nat. Commun.">
        <title>Physiological and genomic features of highly alkaliphilic hydrogen-utilizing Betaproteobacteria from a continental serpentinizing site.</title>
        <authorList>
            <person name="Suzuki S."/>
            <person name="Kuenen J.G."/>
            <person name="Schipper K."/>
            <person name="van der Velde S."/>
            <person name="Ishii S."/>
            <person name="Wu A."/>
            <person name="Sorokin D.Y."/>
            <person name="Tenney A."/>
            <person name="Meng X.Y."/>
            <person name="Morrill P.L."/>
            <person name="Kamagata Y."/>
            <person name="Muyzer G."/>
            <person name="Nealson K.H."/>
        </authorList>
    </citation>
    <scope>NUCLEOTIDE SEQUENCE [LARGE SCALE GENOMIC DNA]</scope>
    <source>
        <strain evidence="5 6">B1</strain>
    </source>
</reference>
<feature type="region of interest" description="Disordered" evidence="3">
    <location>
        <begin position="92"/>
        <end position="117"/>
    </location>
</feature>
<evidence type="ECO:0000259" key="4">
    <source>
        <dbReference type="Pfam" id="PF02581"/>
    </source>
</evidence>
<evidence type="ECO:0000313" key="6">
    <source>
        <dbReference type="Proteomes" id="UP000066014"/>
    </source>
</evidence>
<evidence type="ECO:0000313" key="5">
    <source>
        <dbReference type="EMBL" id="BAO83487.1"/>
    </source>
</evidence>
<feature type="compositionally biased region" description="Low complexity" evidence="3">
    <location>
        <begin position="93"/>
        <end position="105"/>
    </location>
</feature>
<dbReference type="SUPFAM" id="SSF51391">
    <property type="entry name" value="Thiamin phosphate synthase"/>
    <property type="match status" value="1"/>
</dbReference>
<dbReference type="Proteomes" id="UP000066014">
    <property type="component" value="Chromosome"/>
</dbReference>
<keyword evidence="6" id="KW-1185">Reference proteome</keyword>
<dbReference type="CDD" id="cd00564">
    <property type="entry name" value="TMP_TenI"/>
    <property type="match status" value="1"/>
</dbReference>
<evidence type="ECO:0000256" key="1">
    <source>
        <dbReference type="ARBA" id="ARBA00004948"/>
    </source>
</evidence>
<dbReference type="GO" id="GO:0009228">
    <property type="term" value="P:thiamine biosynthetic process"/>
    <property type="evidence" value="ECO:0007669"/>
    <property type="project" value="UniProtKB-KW"/>
</dbReference>
<evidence type="ECO:0000256" key="2">
    <source>
        <dbReference type="ARBA" id="ARBA00022977"/>
    </source>
</evidence>
<organism evidence="5 6">
    <name type="scientific">Serpentinimonas maccroryi</name>
    <dbReference type="NCBI Taxonomy" id="1458426"/>
    <lineage>
        <taxon>Bacteria</taxon>
        <taxon>Pseudomonadati</taxon>
        <taxon>Pseudomonadota</taxon>
        <taxon>Betaproteobacteria</taxon>
        <taxon>Burkholderiales</taxon>
        <taxon>Comamonadaceae</taxon>
        <taxon>Serpentinimonas</taxon>
    </lineage>
</organism>
<dbReference type="STRING" id="1458426.SMCB_1259"/>
<comment type="pathway">
    <text evidence="1">Cofactor biosynthesis; thiamine diphosphate biosynthesis.</text>
</comment>
<dbReference type="Gene3D" id="3.20.20.70">
    <property type="entry name" value="Aldolase class I"/>
    <property type="match status" value="1"/>
</dbReference>
<accession>A0A060NNZ9</accession>
<dbReference type="PANTHER" id="PTHR20857:SF15">
    <property type="entry name" value="THIAMINE-PHOSPHATE SYNTHASE"/>
    <property type="match status" value="1"/>
</dbReference>
<dbReference type="RefSeq" id="WP_045535798.1">
    <property type="nucleotide sequence ID" value="NZ_AP014569.1"/>
</dbReference>
<evidence type="ECO:0000256" key="3">
    <source>
        <dbReference type="SAM" id="MobiDB-lite"/>
    </source>
</evidence>
<dbReference type="InterPro" id="IPR013785">
    <property type="entry name" value="Aldolase_TIM"/>
</dbReference>
<dbReference type="KEGG" id="cbab:SMCB_1259"/>
<dbReference type="PANTHER" id="PTHR20857">
    <property type="entry name" value="THIAMINE-PHOSPHATE PYROPHOSPHORYLASE"/>
    <property type="match status" value="1"/>
</dbReference>
<dbReference type="HOGENOM" id="CLU_018272_8_0_4"/>
<dbReference type="Pfam" id="PF02581">
    <property type="entry name" value="TMP-TENI"/>
    <property type="match status" value="1"/>
</dbReference>
<keyword evidence="2" id="KW-0784">Thiamine biosynthesis</keyword>
<dbReference type="GO" id="GO:0005737">
    <property type="term" value="C:cytoplasm"/>
    <property type="evidence" value="ECO:0007669"/>
    <property type="project" value="TreeGrafter"/>
</dbReference>
<dbReference type="AlphaFoldDB" id="A0A060NNZ9"/>
<proteinExistence type="predicted"/>
<dbReference type="InterPro" id="IPR036206">
    <property type="entry name" value="ThiamineP_synth_sf"/>
</dbReference>
<sequence length="341" mass="35048">MHPNPAVAYAPAAPAALDALVRQHAALAIEAQADPGAMPASDSAYDVAWALARRLGFIEADAAVIAQAWARRSAREGHWRADWPDDPLDFGLGTAAAATQPGSAAEHPAATNSPPPFASHPDGLGLYAVLPNAAWVQRMAAAGVPTLQLRYKPSANPGPGTPPEAEVLAQVRAAVAGVAGTASRLYINDHWQAAIQAGAYGVHLGQEDLDALEPEALDALRAAGLRLGISTHGYAELLRAAALRPSYIALGAVFPTTLKAMPTAPQGCARLRAYAQLLARLRPAIPTVAIGGIGLEHLGAIAASGVGSFAVVRALTASPDPAAAAQALQRRWAELRPLTGA</sequence>
<dbReference type="GO" id="GO:0004789">
    <property type="term" value="F:thiamine-phosphate diphosphorylase activity"/>
    <property type="evidence" value="ECO:0007669"/>
    <property type="project" value="TreeGrafter"/>
</dbReference>
<protein>
    <submittedName>
        <fullName evidence="5">Thiamine monophosphate synthase</fullName>
    </submittedName>
</protein>
<dbReference type="OrthoDB" id="9810880at2"/>
<dbReference type="EMBL" id="AP014569">
    <property type="protein sequence ID" value="BAO83487.1"/>
    <property type="molecule type" value="Genomic_DNA"/>
</dbReference>
<dbReference type="InterPro" id="IPR022998">
    <property type="entry name" value="ThiamineP_synth_TenI"/>
</dbReference>
<gene>
    <name evidence="5" type="ORF">SMCB_1259</name>
</gene>
<feature type="domain" description="Thiamine phosphate synthase/TenI" evidence="4">
    <location>
        <begin position="133"/>
        <end position="315"/>
    </location>
</feature>